<dbReference type="Pfam" id="PF07980">
    <property type="entry name" value="SusD_RagB"/>
    <property type="match status" value="1"/>
</dbReference>
<evidence type="ECO:0000256" key="3">
    <source>
        <dbReference type="ARBA" id="ARBA00022729"/>
    </source>
</evidence>
<dbReference type="Proteomes" id="UP000237662">
    <property type="component" value="Unassembled WGS sequence"/>
</dbReference>
<comment type="subcellular location">
    <subcellularLocation>
        <location evidence="1">Cell outer membrane</location>
    </subcellularLocation>
</comment>
<feature type="domain" description="SusD-like N-terminal" evidence="7">
    <location>
        <begin position="41"/>
        <end position="221"/>
    </location>
</feature>
<comment type="similarity">
    <text evidence="2">Belongs to the SusD family.</text>
</comment>
<dbReference type="EMBL" id="PTJC01000005">
    <property type="protein sequence ID" value="PPK88692.1"/>
    <property type="molecule type" value="Genomic_DNA"/>
</dbReference>
<dbReference type="InterPro" id="IPR033985">
    <property type="entry name" value="SusD-like_N"/>
</dbReference>
<accession>A0A2S6IB51</accession>
<dbReference type="Gene3D" id="1.25.40.390">
    <property type="match status" value="1"/>
</dbReference>
<comment type="caution">
    <text evidence="8">The sequence shown here is derived from an EMBL/GenBank/DDBJ whole genome shotgun (WGS) entry which is preliminary data.</text>
</comment>
<keyword evidence="4" id="KW-0472">Membrane</keyword>
<keyword evidence="3" id="KW-0732">Signal</keyword>
<evidence type="ECO:0000256" key="4">
    <source>
        <dbReference type="ARBA" id="ARBA00023136"/>
    </source>
</evidence>
<dbReference type="OrthoDB" id="906516at2"/>
<feature type="domain" description="RagB/SusD" evidence="6">
    <location>
        <begin position="300"/>
        <end position="560"/>
    </location>
</feature>
<protein>
    <submittedName>
        <fullName evidence="8">RagB/SusD domain-containing protein</fullName>
    </submittedName>
</protein>
<reference evidence="8 9" key="1">
    <citation type="submission" date="2018-02" db="EMBL/GenBank/DDBJ databases">
        <title>Genomic Encyclopedia of Archaeal and Bacterial Type Strains, Phase II (KMG-II): from individual species to whole genera.</title>
        <authorList>
            <person name="Goeker M."/>
        </authorList>
    </citation>
    <scope>NUCLEOTIDE SEQUENCE [LARGE SCALE GENOMIC DNA]</scope>
    <source>
        <strain evidence="8 9">DSM 29526</strain>
    </source>
</reference>
<organism evidence="8 9">
    <name type="scientific">Neolewinella xylanilytica</name>
    <dbReference type="NCBI Taxonomy" id="1514080"/>
    <lineage>
        <taxon>Bacteria</taxon>
        <taxon>Pseudomonadati</taxon>
        <taxon>Bacteroidota</taxon>
        <taxon>Saprospiria</taxon>
        <taxon>Saprospirales</taxon>
        <taxon>Lewinellaceae</taxon>
        <taxon>Neolewinella</taxon>
    </lineage>
</organism>
<dbReference type="AlphaFoldDB" id="A0A2S6IB51"/>
<evidence type="ECO:0000313" key="9">
    <source>
        <dbReference type="Proteomes" id="UP000237662"/>
    </source>
</evidence>
<dbReference type="SUPFAM" id="SSF48452">
    <property type="entry name" value="TPR-like"/>
    <property type="match status" value="1"/>
</dbReference>
<dbReference type="InterPro" id="IPR012944">
    <property type="entry name" value="SusD_RagB_dom"/>
</dbReference>
<evidence type="ECO:0000259" key="6">
    <source>
        <dbReference type="Pfam" id="PF07980"/>
    </source>
</evidence>
<evidence type="ECO:0000256" key="1">
    <source>
        <dbReference type="ARBA" id="ARBA00004442"/>
    </source>
</evidence>
<dbReference type="PROSITE" id="PS51257">
    <property type="entry name" value="PROKAR_LIPOPROTEIN"/>
    <property type="match status" value="1"/>
</dbReference>
<evidence type="ECO:0000256" key="5">
    <source>
        <dbReference type="ARBA" id="ARBA00023237"/>
    </source>
</evidence>
<dbReference type="GO" id="GO:0009279">
    <property type="term" value="C:cell outer membrane"/>
    <property type="evidence" value="ECO:0007669"/>
    <property type="project" value="UniProtKB-SubCell"/>
</dbReference>
<evidence type="ECO:0000313" key="8">
    <source>
        <dbReference type="EMBL" id="PPK88692.1"/>
    </source>
</evidence>
<evidence type="ECO:0000256" key="2">
    <source>
        <dbReference type="ARBA" id="ARBA00006275"/>
    </source>
</evidence>
<dbReference type="RefSeq" id="WP_104419226.1">
    <property type="nucleotide sequence ID" value="NZ_PTJC01000005.1"/>
</dbReference>
<keyword evidence="9" id="KW-1185">Reference proteome</keyword>
<sequence>MKLNYIFPSLLLTAIGFGATSCEQYLEEELVSGVSAATYYPTVAGFEDAVKATYSFMKPFYGVERGFTMTVFGTDTYTNGADGSYKGFNAYDGRLNGADAFVRDTWRDLYRGVNQANAVINRSQTLEELSEEDKTNRLAEVRFLRGMYYFDLVRMYGDVHLSLEETQGIEVEANRTPQSEIYAQAIVPDLEFAIANLPPSQAEYGRATKPAAEMLLAKVLLRRSYTNFAESGDAARAETLFTNVIENYDFRLLDDYADLWNIDNEQNSEVVFAVQNNKGQVDEGLDGNGNRGHLYFLFEYDVQAGMLRDTENGRPWKRFKPTDYTMSLWDRSVDTRYDKSFKHVWYANNEATIPTWTAADAAAGYGTEGQPKFAVGDTAVFIPGPGMDAYWTPERQAAAPYLVFTSDEYTERNFPTLKKWVDPTRPNRQHEPGQRDMILMRLGDAYLLRAEARLKQGDTEGAAEDINVIRVRGAVEGMEEAVMITAADVTLDFLLDERGRELVGEGHRWFDLTRTNTLVERVREHNPIGGPNIQDHHVLRPIPQDQIDRTQGGYPQNPGYLN</sequence>
<proteinExistence type="inferred from homology"/>
<gene>
    <name evidence="8" type="ORF">CLV84_1662</name>
</gene>
<dbReference type="Pfam" id="PF14322">
    <property type="entry name" value="SusD-like_3"/>
    <property type="match status" value="1"/>
</dbReference>
<dbReference type="InterPro" id="IPR011990">
    <property type="entry name" value="TPR-like_helical_dom_sf"/>
</dbReference>
<evidence type="ECO:0000259" key="7">
    <source>
        <dbReference type="Pfam" id="PF14322"/>
    </source>
</evidence>
<keyword evidence="5" id="KW-0998">Cell outer membrane</keyword>
<name>A0A2S6IB51_9BACT</name>